<protein>
    <submittedName>
        <fullName evidence="2">Uncharacterized protein</fullName>
    </submittedName>
</protein>
<dbReference type="InParanoid" id="M4BJU1"/>
<accession>M4BJU1</accession>
<evidence type="ECO:0000313" key="2">
    <source>
        <dbReference type="EnsemblProtists" id="HpaP806672"/>
    </source>
</evidence>
<dbReference type="HOGENOM" id="CLU_2054213_0_0_1"/>
<dbReference type="EMBL" id="JH598330">
    <property type="status" value="NOT_ANNOTATED_CDS"/>
    <property type="molecule type" value="Genomic_DNA"/>
</dbReference>
<dbReference type="AlphaFoldDB" id="M4BJU1"/>
<evidence type="ECO:0000313" key="3">
    <source>
        <dbReference type="Proteomes" id="UP000011713"/>
    </source>
</evidence>
<reference evidence="2" key="2">
    <citation type="submission" date="2015-06" db="UniProtKB">
        <authorList>
            <consortium name="EnsemblProtists"/>
        </authorList>
    </citation>
    <scope>IDENTIFICATION</scope>
    <source>
        <strain evidence="2">Emoy2</strain>
    </source>
</reference>
<organism evidence="2 3">
    <name type="scientific">Hyaloperonospora arabidopsidis (strain Emoy2)</name>
    <name type="common">Downy mildew agent</name>
    <name type="synonym">Peronospora arabidopsidis</name>
    <dbReference type="NCBI Taxonomy" id="559515"/>
    <lineage>
        <taxon>Eukaryota</taxon>
        <taxon>Sar</taxon>
        <taxon>Stramenopiles</taxon>
        <taxon>Oomycota</taxon>
        <taxon>Peronosporomycetes</taxon>
        <taxon>Peronosporales</taxon>
        <taxon>Peronosporaceae</taxon>
        <taxon>Hyaloperonospora</taxon>
    </lineage>
</organism>
<reference evidence="3" key="1">
    <citation type="journal article" date="2010" name="Science">
        <title>Signatures of adaptation to obligate biotrophy in the Hyaloperonospora arabidopsidis genome.</title>
        <authorList>
            <person name="Baxter L."/>
            <person name="Tripathy S."/>
            <person name="Ishaque N."/>
            <person name="Boot N."/>
            <person name="Cabral A."/>
            <person name="Kemen E."/>
            <person name="Thines M."/>
            <person name="Ah-Fong A."/>
            <person name="Anderson R."/>
            <person name="Badejoko W."/>
            <person name="Bittner-Eddy P."/>
            <person name="Boore J.L."/>
            <person name="Chibucos M.C."/>
            <person name="Coates M."/>
            <person name="Dehal P."/>
            <person name="Delehaunty K."/>
            <person name="Dong S."/>
            <person name="Downton P."/>
            <person name="Dumas B."/>
            <person name="Fabro G."/>
            <person name="Fronick C."/>
            <person name="Fuerstenberg S.I."/>
            <person name="Fulton L."/>
            <person name="Gaulin E."/>
            <person name="Govers F."/>
            <person name="Hughes L."/>
            <person name="Humphray S."/>
            <person name="Jiang R.H."/>
            <person name="Judelson H."/>
            <person name="Kamoun S."/>
            <person name="Kyung K."/>
            <person name="Meijer H."/>
            <person name="Minx P."/>
            <person name="Morris P."/>
            <person name="Nelson J."/>
            <person name="Phuntumart V."/>
            <person name="Qutob D."/>
            <person name="Rehmany A."/>
            <person name="Rougon-Cardoso A."/>
            <person name="Ryden P."/>
            <person name="Torto-Alalibo T."/>
            <person name="Studholme D."/>
            <person name="Wang Y."/>
            <person name="Win J."/>
            <person name="Wood J."/>
            <person name="Clifton S.W."/>
            <person name="Rogers J."/>
            <person name="Van den Ackerveken G."/>
            <person name="Jones J.D."/>
            <person name="McDowell J.M."/>
            <person name="Beynon J."/>
            <person name="Tyler B.M."/>
        </authorList>
    </citation>
    <scope>NUCLEOTIDE SEQUENCE [LARGE SCALE GENOMIC DNA]</scope>
    <source>
        <strain evidence="3">Emoy2</strain>
    </source>
</reference>
<sequence>MVAQAVAAADRDSTHTCLAKPYKPGCVPNASVYNFANWLRYSYDVTASCTRLKQWPFVFGTRRSRVATVLQLQLQPVLRKNIESAKTKVNIQQQSKRKPNSQSRASADTSRRTRAACDVV</sequence>
<feature type="region of interest" description="Disordered" evidence="1">
    <location>
        <begin position="85"/>
        <end position="120"/>
    </location>
</feature>
<dbReference type="VEuPathDB" id="FungiDB:HpaG806672"/>
<keyword evidence="3" id="KW-1185">Reference proteome</keyword>
<name>M4BJU1_HYAAE</name>
<dbReference type="EnsemblProtists" id="HpaT806672">
    <property type="protein sequence ID" value="HpaP806672"/>
    <property type="gene ID" value="HpaG806672"/>
</dbReference>
<dbReference type="Proteomes" id="UP000011713">
    <property type="component" value="Unassembled WGS sequence"/>
</dbReference>
<proteinExistence type="predicted"/>
<evidence type="ECO:0000256" key="1">
    <source>
        <dbReference type="SAM" id="MobiDB-lite"/>
    </source>
</evidence>